<keyword evidence="2" id="KW-1185">Reference proteome</keyword>
<comment type="caution">
    <text evidence="1">The sequence shown here is derived from an EMBL/GenBank/DDBJ whole genome shotgun (WGS) entry which is preliminary data.</text>
</comment>
<organism evidence="1 2">
    <name type="scientific">Acetivibrio mesophilus</name>
    <dbReference type="NCBI Taxonomy" id="2487273"/>
    <lineage>
        <taxon>Bacteria</taxon>
        <taxon>Bacillati</taxon>
        <taxon>Bacillota</taxon>
        <taxon>Clostridia</taxon>
        <taxon>Eubacteriales</taxon>
        <taxon>Oscillospiraceae</taxon>
        <taxon>Acetivibrio</taxon>
    </lineage>
</organism>
<dbReference type="Proteomes" id="UP000289166">
    <property type="component" value="Unassembled WGS sequence"/>
</dbReference>
<evidence type="ECO:0000313" key="2">
    <source>
        <dbReference type="Proteomes" id="UP000289166"/>
    </source>
</evidence>
<reference evidence="2" key="1">
    <citation type="submission" date="2018-11" db="EMBL/GenBank/DDBJ databases">
        <title>Genome sequencing of a novel mesophilic and cellulolytic organism within the genus Hungateiclostridium.</title>
        <authorList>
            <person name="Rettenmaier R."/>
            <person name="Liebl W."/>
            <person name="Zverlov V."/>
        </authorList>
    </citation>
    <scope>NUCLEOTIDE SEQUENCE [LARGE SCALE GENOMIC DNA]</scope>
    <source>
        <strain evidence="2">N2K1</strain>
    </source>
</reference>
<protein>
    <submittedName>
        <fullName evidence="1">Uncharacterized protein</fullName>
    </submittedName>
</protein>
<dbReference type="EMBL" id="RLII01000039">
    <property type="protein sequence ID" value="RXE57739.1"/>
    <property type="molecule type" value="Genomic_DNA"/>
</dbReference>
<evidence type="ECO:0000313" key="1">
    <source>
        <dbReference type="EMBL" id="RXE57739.1"/>
    </source>
</evidence>
<proteinExistence type="predicted"/>
<sequence length="118" mass="13853">MTILQEYFSECTKVEWYPLSFCMKYMSNGNTKQKRIYELVTYLEETFQIAEIGTHITKNQIYQALRYIDQDTLGSDLKNEFVLSVLKRLGVSVGHLKLIKKERGWSLDKDSTNQKQVC</sequence>
<accession>A0A4V1K1R8</accession>
<name>A0A4V1K1R8_9FIRM</name>
<dbReference type="AlphaFoldDB" id="A0A4V1K1R8"/>
<gene>
    <name evidence="1" type="ORF">EFD62_16120</name>
</gene>